<evidence type="ECO:0000256" key="1">
    <source>
        <dbReference type="SAM" id="Phobius"/>
    </source>
</evidence>
<evidence type="ECO:0000313" key="2">
    <source>
        <dbReference type="EMBL" id="KAA8827336.1"/>
    </source>
</evidence>
<keyword evidence="1" id="KW-1133">Transmembrane helix</keyword>
<feature type="transmembrane region" description="Helical" evidence="1">
    <location>
        <begin position="69"/>
        <end position="86"/>
    </location>
</feature>
<evidence type="ECO:0000313" key="3">
    <source>
        <dbReference type="Proteomes" id="UP000412028"/>
    </source>
</evidence>
<dbReference type="Pfam" id="PF19484">
    <property type="entry name" value="DUF6020"/>
    <property type="match status" value="1"/>
</dbReference>
<proteinExistence type="predicted"/>
<dbReference type="OrthoDB" id="3223943at2"/>
<sequence length="540" mass="61857">MKDRVFSDSPVIVGKTGIIVVAFVTLIISVTLYFLISFIYKRVDAVVDSSQSQRSELIFTVKSINFRLFLKRSVVIFLCWMPYLIIRFPGNLDSDTLWQIMQTKGLVTPSDHHPWFDTLIFSLFWQLGDILHNHLWSVLLFALIQMISSALVFAIVFSYLDFLKINERLILFCLIFVCVFPTIPMYAQTMAKDMIFAWIWLLFLVCYAEIGRTQGEVLLDNAFSAIFMLDITLMMLTKKTGIYLLLISGFAMFLYIKRKIRFLVLVGSSVAVFSILWSSLLLPSLGIAKGESREMLSLPSQQVAYYIKAHKEEMTDHDWNVLKEVYNSPETMGESYMPSRADSSKDRWREDSTLEEKKDFIVWYFSSFVKHPADYVFSAGAITLPLYYPDTSTEGNESLLFYLDNLASSEVGDSALENTLIWYSQGRASQEDINDLMQGSYRYPSVARMSDEFDSLYLNISGAFSLFFSKVLYVFWIPLLATAYAFRKKNRLNAVLLIPFWVTLLTLLAGPIALPRYFAPVIFPLPILLGMLGSPRSVTK</sequence>
<keyword evidence="1" id="KW-0472">Membrane</keyword>
<keyword evidence="1" id="KW-0812">Transmembrane</keyword>
<dbReference type="RefSeq" id="WP_150382093.1">
    <property type="nucleotide sequence ID" value="NZ_RZUI01000020.1"/>
</dbReference>
<feature type="transmembrane region" description="Helical" evidence="1">
    <location>
        <begin position="169"/>
        <end position="188"/>
    </location>
</feature>
<feature type="transmembrane region" description="Helical" evidence="1">
    <location>
        <begin position="12"/>
        <end position="36"/>
    </location>
</feature>
<feature type="transmembrane region" description="Helical" evidence="1">
    <location>
        <begin position="135"/>
        <end position="157"/>
    </location>
</feature>
<feature type="transmembrane region" description="Helical" evidence="1">
    <location>
        <begin position="240"/>
        <end position="256"/>
    </location>
</feature>
<dbReference type="AlphaFoldDB" id="A0A5M9ZIB5"/>
<feature type="transmembrane region" description="Helical" evidence="1">
    <location>
        <begin position="456"/>
        <end position="480"/>
    </location>
</feature>
<evidence type="ECO:0008006" key="4">
    <source>
        <dbReference type="Google" id="ProtNLM"/>
    </source>
</evidence>
<feature type="transmembrane region" description="Helical" evidence="1">
    <location>
        <begin position="492"/>
        <end position="511"/>
    </location>
</feature>
<protein>
    <recommendedName>
        <fullName evidence="4">Glycosyltransferase RgtA/B/C/D-like domain-containing protein</fullName>
    </recommendedName>
</protein>
<reference evidence="2 3" key="1">
    <citation type="journal article" date="2019" name="Syst. Appl. Microbiol.">
        <title>Characterization of Bifidobacterium species in feaces of the Egyptian fruit bat: Description of B. vespertilionis sp. nov. and B. rousetti sp. nov.</title>
        <authorList>
            <person name="Modesto M."/>
            <person name="Satti M."/>
            <person name="Watanabe K."/>
            <person name="Puglisi E."/>
            <person name="Morelli L."/>
            <person name="Huang C.-H."/>
            <person name="Liou J.-S."/>
            <person name="Miyashita M."/>
            <person name="Tamura T."/>
            <person name="Saito S."/>
            <person name="Mori K."/>
            <person name="Huang L."/>
            <person name="Sciavilla P."/>
            <person name="Sandri C."/>
            <person name="Spiezio C."/>
            <person name="Vitali F."/>
            <person name="Cavalieri D."/>
            <person name="Perpetuini G."/>
            <person name="Tofalo R."/>
            <person name="Bonetti A."/>
            <person name="Arita M."/>
            <person name="Mattarelli P."/>
        </authorList>
    </citation>
    <scope>NUCLEOTIDE SEQUENCE [LARGE SCALE GENOMIC DNA]</scope>
    <source>
        <strain evidence="2 3">RST7</strain>
    </source>
</reference>
<organism evidence="2 3">
    <name type="scientific">Bifidobacterium tissieri</name>
    <dbReference type="NCBI Taxonomy" id="1630162"/>
    <lineage>
        <taxon>Bacteria</taxon>
        <taxon>Bacillati</taxon>
        <taxon>Actinomycetota</taxon>
        <taxon>Actinomycetes</taxon>
        <taxon>Bifidobacteriales</taxon>
        <taxon>Bifidobacteriaceae</taxon>
        <taxon>Bifidobacterium</taxon>
    </lineage>
</organism>
<gene>
    <name evidence="2" type="ORF">EMO89_10950</name>
</gene>
<name>A0A5M9ZIB5_9BIFI</name>
<accession>A0A5M9ZIB5</accession>
<feature type="transmembrane region" description="Helical" evidence="1">
    <location>
        <begin position="263"/>
        <end position="288"/>
    </location>
</feature>
<dbReference type="EMBL" id="RZUI01000020">
    <property type="protein sequence ID" value="KAA8827336.1"/>
    <property type="molecule type" value="Genomic_DNA"/>
</dbReference>
<feature type="transmembrane region" description="Helical" evidence="1">
    <location>
        <begin position="517"/>
        <end position="534"/>
    </location>
</feature>
<dbReference type="InterPro" id="IPR046062">
    <property type="entry name" value="DUF6020"/>
</dbReference>
<dbReference type="Proteomes" id="UP000412028">
    <property type="component" value="Unassembled WGS sequence"/>
</dbReference>
<comment type="caution">
    <text evidence="2">The sequence shown here is derived from an EMBL/GenBank/DDBJ whole genome shotgun (WGS) entry which is preliminary data.</text>
</comment>